<dbReference type="InterPro" id="IPR012337">
    <property type="entry name" value="RNaseH-like_sf"/>
</dbReference>
<evidence type="ECO:0000313" key="5">
    <source>
        <dbReference type="Proteomes" id="UP001164929"/>
    </source>
</evidence>
<dbReference type="Pfam" id="PF05699">
    <property type="entry name" value="Dimer_Tnp_hAT"/>
    <property type="match status" value="1"/>
</dbReference>
<evidence type="ECO:0000259" key="3">
    <source>
        <dbReference type="Pfam" id="PF05699"/>
    </source>
</evidence>
<dbReference type="InterPro" id="IPR008906">
    <property type="entry name" value="HATC_C_dom"/>
</dbReference>
<keyword evidence="2" id="KW-0472">Membrane</keyword>
<keyword evidence="2" id="KW-1133">Transmembrane helix</keyword>
<keyword evidence="2" id="KW-0812">Transmembrane</keyword>
<feature type="compositionally biased region" description="Polar residues" evidence="1">
    <location>
        <begin position="336"/>
        <end position="346"/>
    </location>
</feature>
<dbReference type="Proteomes" id="UP001164929">
    <property type="component" value="Chromosome 17"/>
</dbReference>
<feature type="region of interest" description="Disordered" evidence="1">
    <location>
        <begin position="330"/>
        <end position="351"/>
    </location>
</feature>
<evidence type="ECO:0000256" key="2">
    <source>
        <dbReference type="SAM" id="Phobius"/>
    </source>
</evidence>
<comment type="caution">
    <text evidence="4">The sequence shown here is derived from an EMBL/GenBank/DDBJ whole genome shotgun (WGS) entry which is preliminary data.</text>
</comment>
<dbReference type="GO" id="GO:0046983">
    <property type="term" value="F:protein dimerization activity"/>
    <property type="evidence" value="ECO:0007669"/>
    <property type="project" value="InterPro"/>
</dbReference>
<proteinExistence type="predicted"/>
<evidence type="ECO:0000313" key="4">
    <source>
        <dbReference type="EMBL" id="KAJ6959100.1"/>
    </source>
</evidence>
<name>A0AAD6LEA9_9ROSI</name>
<dbReference type="EMBL" id="JAQIZT010000017">
    <property type="protein sequence ID" value="KAJ6959100.1"/>
    <property type="molecule type" value="Genomic_DNA"/>
</dbReference>
<dbReference type="PANTHER" id="PTHR34741">
    <property type="entry name" value="IMAP FAMILY MEMBER 1, PUTATIVE-RELATED"/>
    <property type="match status" value="1"/>
</dbReference>
<dbReference type="PANTHER" id="PTHR34741:SF1">
    <property type="entry name" value="PGG DOMAIN-CONTAINING PROTEIN"/>
    <property type="match status" value="1"/>
</dbReference>
<feature type="transmembrane region" description="Helical" evidence="2">
    <location>
        <begin position="381"/>
        <end position="402"/>
    </location>
</feature>
<feature type="domain" description="HAT C-terminal dimerisation" evidence="3">
    <location>
        <begin position="57"/>
        <end position="103"/>
    </location>
</feature>
<organism evidence="4 5">
    <name type="scientific">Populus alba x Populus x berolinensis</name>
    <dbReference type="NCBI Taxonomy" id="444605"/>
    <lineage>
        <taxon>Eukaryota</taxon>
        <taxon>Viridiplantae</taxon>
        <taxon>Streptophyta</taxon>
        <taxon>Embryophyta</taxon>
        <taxon>Tracheophyta</taxon>
        <taxon>Spermatophyta</taxon>
        <taxon>Magnoliopsida</taxon>
        <taxon>eudicotyledons</taxon>
        <taxon>Gunneridae</taxon>
        <taxon>Pentapetalae</taxon>
        <taxon>rosids</taxon>
        <taxon>fabids</taxon>
        <taxon>Malpighiales</taxon>
        <taxon>Salicaceae</taxon>
        <taxon>Saliceae</taxon>
        <taxon>Populus</taxon>
    </lineage>
</organism>
<reference evidence="4" key="1">
    <citation type="journal article" date="2023" name="Mol. Ecol. Resour.">
        <title>Chromosome-level genome assembly of a triploid poplar Populus alba 'Berolinensis'.</title>
        <authorList>
            <person name="Chen S."/>
            <person name="Yu Y."/>
            <person name="Wang X."/>
            <person name="Wang S."/>
            <person name="Zhang T."/>
            <person name="Zhou Y."/>
            <person name="He R."/>
            <person name="Meng N."/>
            <person name="Wang Y."/>
            <person name="Liu W."/>
            <person name="Liu Z."/>
            <person name="Liu J."/>
            <person name="Guo Q."/>
            <person name="Huang H."/>
            <person name="Sederoff R.R."/>
            <person name="Wang G."/>
            <person name="Qu G."/>
            <person name="Chen S."/>
        </authorList>
    </citation>
    <scope>NUCLEOTIDE SEQUENCE</scope>
    <source>
        <strain evidence="4">SC-2020</strain>
    </source>
</reference>
<gene>
    <name evidence="4" type="ORF">NC653_037407</name>
</gene>
<sequence length="462" mass="52641">MSKEASKGKQEGNFKSAQALKMMQYGAKTNSDDKFQGFREWHKQKDDGDVVDSQKLDLNRYSGEPLENLDKLSDVLAWWRVSSSRFPTLCKMARDFLAIPISATVLAYEGISGSSLISLNVRSDSFVKQMSKYLASPFTVSKPTSPEDFEVNPIRLRFFTECHNWFSVHRCVGGPPFDERKCHNWLLRKCHNWVSVHRCVVRQKGHDAKTIAKAKFDLHFLDKLSDVLAWWRVNYENAIICYYKNAIIGFQFIAVSFVKRRHDTNKDEWETVQLPNNHGFPLSTGTLTHFCRFSRDGIFSSQVLQHRKLMEEGTASVPKKESESASVLMEEGTASVPKQESESASELPNDEREKEWQKVLITTCFAIALFFNQIPDSKLDSMHLLSILVAILFSCLFVSLFINPTKFPKTSKVLGKVAVFLAATVFFIIISIPFPPGVKWATWIIYAISLLVIGICNLCYRT</sequence>
<evidence type="ECO:0000256" key="1">
    <source>
        <dbReference type="SAM" id="MobiDB-lite"/>
    </source>
</evidence>
<dbReference type="AlphaFoldDB" id="A0AAD6LEA9"/>
<keyword evidence="5" id="KW-1185">Reference proteome</keyword>
<accession>A0AAD6LEA9</accession>
<dbReference type="SUPFAM" id="SSF53098">
    <property type="entry name" value="Ribonuclease H-like"/>
    <property type="match status" value="1"/>
</dbReference>
<protein>
    <recommendedName>
        <fullName evidence="3">HAT C-terminal dimerisation domain-containing protein</fullName>
    </recommendedName>
</protein>
<feature type="transmembrane region" description="Helical" evidence="2">
    <location>
        <begin position="414"/>
        <end position="434"/>
    </location>
</feature>
<feature type="transmembrane region" description="Helical" evidence="2">
    <location>
        <begin position="440"/>
        <end position="460"/>
    </location>
</feature>